<evidence type="ECO:0000313" key="3">
    <source>
        <dbReference type="Proteomes" id="UP001357437"/>
    </source>
</evidence>
<dbReference type="InterPro" id="IPR036249">
    <property type="entry name" value="Thioredoxin-like_sf"/>
</dbReference>
<dbReference type="PANTHER" id="PTHR44051">
    <property type="entry name" value="GLUTATHIONE S-TRANSFERASE-RELATED"/>
    <property type="match status" value="1"/>
</dbReference>
<sequence>VSMMLEETGLPYEPHFVDISNNESKDPAFVSLNPNGRIPAIIDPAGPDGQPIGIWETGAILIYLADKTGQLVSTTPAQWYETLACV</sequence>
<gene>
    <name evidence="2" type="ORF">VOF76_28200</name>
</gene>
<dbReference type="PROSITE" id="PS50404">
    <property type="entry name" value="GST_NTER"/>
    <property type="match status" value="1"/>
</dbReference>
<evidence type="ECO:0000259" key="1">
    <source>
        <dbReference type="PROSITE" id="PS50404"/>
    </source>
</evidence>
<dbReference type="PANTHER" id="PTHR44051:SF8">
    <property type="entry name" value="GLUTATHIONE S-TRANSFERASE GSTA"/>
    <property type="match status" value="1"/>
</dbReference>
<dbReference type="InterPro" id="IPR004045">
    <property type="entry name" value="Glutathione_S-Trfase_N"/>
</dbReference>
<protein>
    <submittedName>
        <fullName evidence="2">Glutathione S-transferase N-terminal domain-containing protein</fullName>
    </submittedName>
</protein>
<proteinExistence type="predicted"/>
<evidence type="ECO:0000313" key="2">
    <source>
        <dbReference type="EMBL" id="MEC3939975.1"/>
    </source>
</evidence>
<accession>A0ABU6IEF7</accession>
<dbReference type="CDD" id="cd03048">
    <property type="entry name" value="GST_N_Ure2p_like"/>
    <property type="match status" value="1"/>
</dbReference>
<keyword evidence="3" id="KW-1185">Reference proteome</keyword>
<feature type="domain" description="GST N-terminal" evidence="1">
    <location>
        <begin position="1"/>
        <end position="72"/>
    </location>
</feature>
<reference evidence="2 3" key="1">
    <citation type="submission" date="2024-01" db="EMBL/GenBank/DDBJ databases">
        <title>Comparative Genomics of Leclercia adecarboxylata Strains Isolated from Several Sources.</title>
        <authorList>
            <person name="Yescas-Zazueta V."/>
            <person name="Balbuena-Alonso M.G."/>
            <person name="Valencia D."/>
            <person name="Mendez-Pfeiffer P.A."/>
            <person name="Ballesteros-Monrreal M.G."/>
            <person name="Rocha-Gracia R.D.C."/>
            <person name="Barrios-Villa E."/>
        </authorList>
    </citation>
    <scope>NUCLEOTIDE SEQUENCE [LARGE SCALE GENOMIC DNA]</scope>
    <source>
        <strain evidence="2 3">33MEM</strain>
    </source>
</reference>
<organism evidence="2 3">
    <name type="scientific">Leclercia adecarboxylata</name>
    <dbReference type="NCBI Taxonomy" id="83655"/>
    <lineage>
        <taxon>Bacteria</taxon>
        <taxon>Pseudomonadati</taxon>
        <taxon>Pseudomonadota</taxon>
        <taxon>Gammaproteobacteria</taxon>
        <taxon>Enterobacterales</taxon>
        <taxon>Enterobacteriaceae</taxon>
        <taxon>Leclercia</taxon>
    </lineage>
</organism>
<name>A0ABU6IEF7_9ENTR</name>
<feature type="non-terminal residue" evidence="2">
    <location>
        <position position="86"/>
    </location>
</feature>
<dbReference type="Gene3D" id="3.40.30.10">
    <property type="entry name" value="Glutaredoxin"/>
    <property type="match status" value="1"/>
</dbReference>
<dbReference type="RefSeq" id="WP_326293605.1">
    <property type="nucleotide sequence ID" value="NZ_JAYMCU010000555.1"/>
</dbReference>
<dbReference type="Pfam" id="PF13409">
    <property type="entry name" value="GST_N_2"/>
    <property type="match status" value="1"/>
</dbReference>
<dbReference type="Gene3D" id="1.20.1050.10">
    <property type="match status" value="1"/>
</dbReference>
<dbReference type="SUPFAM" id="SSF52833">
    <property type="entry name" value="Thioredoxin-like"/>
    <property type="match status" value="1"/>
</dbReference>
<comment type="caution">
    <text evidence="2">The sequence shown here is derived from an EMBL/GenBank/DDBJ whole genome shotgun (WGS) entry which is preliminary data.</text>
</comment>
<feature type="non-terminal residue" evidence="2">
    <location>
        <position position="1"/>
    </location>
</feature>
<dbReference type="Proteomes" id="UP001357437">
    <property type="component" value="Unassembled WGS sequence"/>
</dbReference>
<dbReference type="EMBL" id="JAYMCU010000555">
    <property type="protein sequence ID" value="MEC3939975.1"/>
    <property type="molecule type" value="Genomic_DNA"/>
</dbReference>